<dbReference type="Proteomes" id="UP000663873">
    <property type="component" value="Unassembled WGS sequence"/>
</dbReference>
<dbReference type="EMBL" id="CAJOBP010033043">
    <property type="protein sequence ID" value="CAF4684127.1"/>
    <property type="molecule type" value="Genomic_DNA"/>
</dbReference>
<name>A0A821HNY4_9BILA</name>
<keyword evidence="4" id="KW-1185">Reference proteome</keyword>
<dbReference type="AlphaFoldDB" id="A0A821HNY4"/>
<feature type="compositionally biased region" description="Polar residues" evidence="2">
    <location>
        <begin position="30"/>
        <end position="40"/>
    </location>
</feature>
<dbReference type="Gene3D" id="6.10.250.1630">
    <property type="match status" value="2"/>
</dbReference>
<evidence type="ECO:0000256" key="2">
    <source>
        <dbReference type="SAM" id="MobiDB-lite"/>
    </source>
</evidence>
<evidence type="ECO:0000256" key="1">
    <source>
        <dbReference type="ARBA" id="ARBA00022679"/>
    </source>
</evidence>
<feature type="region of interest" description="Disordered" evidence="2">
    <location>
        <begin position="1"/>
        <end position="82"/>
    </location>
</feature>
<protein>
    <submittedName>
        <fullName evidence="3">Uncharacterized protein</fullName>
    </submittedName>
</protein>
<comment type="caution">
    <text evidence="3">The sequence shown here is derived from an EMBL/GenBank/DDBJ whole genome shotgun (WGS) entry which is preliminary data.</text>
</comment>
<feature type="non-terminal residue" evidence="3">
    <location>
        <position position="392"/>
    </location>
</feature>
<proteinExistence type="predicted"/>
<dbReference type="InterPro" id="IPR025527">
    <property type="entry name" value="HUWE1/Rev1_UBM"/>
</dbReference>
<feature type="compositionally biased region" description="Polar residues" evidence="2">
    <location>
        <begin position="231"/>
        <end position="244"/>
    </location>
</feature>
<feature type="compositionally biased region" description="Polar residues" evidence="2">
    <location>
        <begin position="1"/>
        <end position="11"/>
    </location>
</feature>
<sequence>SPELQRSSQLYPSRHNRNVNTSPIRPANDESAQISLQPSGTVPPITTDAGTSPLATENMSTGGQSPAQLATSPTTSMEINHPSPIRENITEEQLQQQQQQQHQQQQQEITNELDITLTITTEQIFPSTATEQTVAAAVAVAATVVATTTPVTTAPPVEPEVEWTTLTIDGREFRVPKALEIDPSFLAALPEEMRQEILTDQVRNFEREENQRRAQRAAAYAAANPTANLNSQANDGTNNDNFASRTNQATSESVIGEMLGEINPEFISALPPEIREELLAERRRTAATMAAMSGVNLPDSGPAEFLRTLQPHLRQQVLADMDESQIGALPEDMANEARALRAAMETQQQQYIRERMARNHHDMLNMLTHSARPIRMYNLRALQEARNNRTDR</sequence>
<dbReference type="Pfam" id="PF14377">
    <property type="entry name" value="UBM"/>
    <property type="match status" value="3"/>
</dbReference>
<evidence type="ECO:0000313" key="4">
    <source>
        <dbReference type="Proteomes" id="UP000663873"/>
    </source>
</evidence>
<dbReference type="GO" id="GO:0016740">
    <property type="term" value="F:transferase activity"/>
    <property type="evidence" value="ECO:0007669"/>
    <property type="project" value="UniProtKB-KW"/>
</dbReference>
<organism evidence="3 4">
    <name type="scientific">Rotaria socialis</name>
    <dbReference type="NCBI Taxonomy" id="392032"/>
    <lineage>
        <taxon>Eukaryota</taxon>
        <taxon>Metazoa</taxon>
        <taxon>Spiralia</taxon>
        <taxon>Gnathifera</taxon>
        <taxon>Rotifera</taxon>
        <taxon>Eurotatoria</taxon>
        <taxon>Bdelloidea</taxon>
        <taxon>Philodinida</taxon>
        <taxon>Philodinidae</taxon>
        <taxon>Rotaria</taxon>
    </lineage>
</organism>
<accession>A0A821HNY4</accession>
<feature type="non-terminal residue" evidence="3">
    <location>
        <position position="1"/>
    </location>
</feature>
<gene>
    <name evidence="3" type="ORF">UJA718_LOCUS35406</name>
</gene>
<feature type="compositionally biased region" description="Low complexity" evidence="2">
    <location>
        <begin position="216"/>
        <end position="230"/>
    </location>
</feature>
<reference evidence="3" key="1">
    <citation type="submission" date="2021-02" db="EMBL/GenBank/DDBJ databases">
        <authorList>
            <person name="Nowell W R."/>
        </authorList>
    </citation>
    <scope>NUCLEOTIDE SEQUENCE</scope>
</reference>
<evidence type="ECO:0000313" key="3">
    <source>
        <dbReference type="EMBL" id="CAF4684127.1"/>
    </source>
</evidence>
<keyword evidence="1" id="KW-0808">Transferase</keyword>
<feature type="region of interest" description="Disordered" evidence="2">
    <location>
        <begin position="208"/>
        <end position="244"/>
    </location>
</feature>
<feature type="compositionally biased region" description="Polar residues" evidence="2">
    <location>
        <begin position="48"/>
        <end position="78"/>
    </location>
</feature>